<sequence>MEDKQNLCLYCFEPSDTQICPHCGGDASAAVPINQLSPGTMLAGRILVGRAVGQDASGIVYAAMDTRHGVVVRVREFLPRDIAVRNPDGSVSPAPGSEERFQAGLSKMKRSAQPDENGERKYIFFMDNGTGYLIQRRKPTASEEPDEKPALSPMVKWIGIGASAVVVIVLIVLIARMLSGGSDVTDPGAQFTPGPSATASTWQPSLDGLTDPNQPATPSPTGDGLAVSTVNPDWQGEEGASDIILQNTPTPYVNWGDQGWNQYYPTATPYNGPWWGGYPTPTPRPENQVISSHSSRAEITAFQWQLIELGWLDYTSPSGVYDSATTQAVRDFQSYMNATYDITPLAVDGIAGPQTLYWLDQYNLSRKPAPTATPWPTRPPITPPPAVATPTPAPTMPDTLGTPYAPPTDSPGEDYTIDQDSDPLEITNLQVRLRELGWLEMETATGVYDAATTAAVYEFQRYVNEINNSQILPETGIADASTLDWLLNDITRPATSTPEPTQAPVPTETPAPVETAVPTEAPTPVPTEAPAPSPTQQVIDQNAESTVIEGMQQYLRDTLGYLTDGTYTPGTYDDATMNAVIAFQMRVNEVDGYERLTVSGICDYATYEAMTAEGYEKYLNPNPVQPTQTPAGAQPTEAPTPAPGIGPDSDAGTIAQMQEYLRSNLGYLADGTYTSGTYDDATMNAVIAFQMRVNEVDGYERLTVSGVCDQATIEAMRGEGWERYAMPQPTQPPAEPQPTEEPVVVIGPDSPQADILNMQSYLEQLGWLYPNTYTAGTYDNVTKDAVAMFQNYVNGLMGSPVLPTDGLCDTATQDYLLSGQYPYPAPQPTEAPAEPQPTEPGNPTWVDVNSSPDDILNLQSALYANGWLKDAEGAPAGSAMTGAFDLSTLRAVLNFQIAYNEQYAPANGAAPLTLLFDEAAMGMTLEDAVNMNGYTLDRFIIDEATLNALSQAGSAVVPPME</sequence>
<feature type="region of interest" description="Disordered" evidence="2">
    <location>
        <begin position="491"/>
        <end position="536"/>
    </location>
</feature>
<evidence type="ECO:0000259" key="4">
    <source>
        <dbReference type="Pfam" id="PF01471"/>
    </source>
</evidence>
<dbReference type="Gene3D" id="3.30.200.20">
    <property type="entry name" value="Phosphorylase Kinase, domain 1"/>
    <property type="match status" value="1"/>
</dbReference>
<dbReference type="InterPro" id="IPR002477">
    <property type="entry name" value="Peptidoglycan-bd-like"/>
</dbReference>
<dbReference type="PANTHER" id="PTHR13037">
    <property type="entry name" value="FORMIN"/>
    <property type="match status" value="1"/>
</dbReference>
<accession>A0A9D1G1K7</accession>
<keyword evidence="3" id="KW-0812">Transmembrane</keyword>
<feature type="region of interest" description="Disordered" evidence="2">
    <location>
        <begin position="622"/>
        <end position="651"/>
    </location>
</feature>
<evidence type="ECO:0000256" key="2">
    <source>
        <dbReference type="SAM" id="MobiDB-lite"/>
    </source>
</evidence>
<protein>
    <submittedName>
        <fullName evidence="5">Peptidoglycan-binding protein</fullName>
    </submittedName>
</protein>
<proteinExistence type="predicted"/>
<dbReference type="InterPro" id="IPR036365">
    <property type="entry name" value="PGBD-like_sf"/>
</dbReference>
<feature type="region of interest" description="Disordered" evidence="2">
    <location>
        <begin position="186"/>
        <end position="230"/>
    </location>
</feature>
<feature type="transmembrane region" description="Helical" evidence="3">
    <location>
        <begin position="157"/>
        <end position="178"/>
    </location>
</feature>
<gene>
    <name evidence="5" type="ORF">IAA84_08885</name>
</gene>
<feature type="compositionally biased region" description="Low complexity" evidence="2">
    <location>
        <begin position="510"/>
        <end position="520"/>
    </location>
</feature>
<dbReference type="InterPro" id="IPR036366">
    <property type="entry name" value="PGBDSf"/>
</dbReference>
<keyword evidence="3" id="KW-0472">Membrane</keyword>
<keyword evidence="3" id="KW-1133">Transmembrane helix</keyword>
<feature type="region of interest" description="Disordered" evidence="2">
    <location>
        <begin position="822"/>
        <end position="842"/>
    </location>
</feature>
<evidence type="ECO:0000256" key="3">
    <source>
        <dbReference type="SAM" id="Phobius"/>
    </source>
</evidence>
<evidence type="ECO:0000256" key="1">
    <source>
        <dbReference type="ARBA" id="ARBA00022581"/>
    </source>
</evidence>
<dbReference type="Proteomes" id="UP000824140">
    <property type="component" value="Unassembled WGS sequence"/>
</dbReference>
<feature type="compositionally biased region" description="Polar residues" evidence="2">
    <location>
        <begin position="193"/>
        <end position="204"/>
    </location>
</feature>
<evidence type="ECO:0000313" key="6">
    <source>
        <dbReference type="Proteomes" id="UP000824140"/>
    </source>
</evidence>
<dbReference type="AlphaFoldDB" id="A0A9D1G1K7"/>
<dbReference type="SUPFAM" id="SSF47090">
    <property type="entry name" value="PGBD-like"/>
    <property type="match status" value="5"/>
</dbReference>
<name>A0A9D1G1K7_9FIRM</name>
<keyword evidence="1" id="KW-0945">Host-virus interaction</keyword>
<organism evidence="5 6">
    <name type="scientific">Candidatus Alectryocaccomicrobium excrementavium</name>
    <dbReference type="NCBI Taxonomy" id="2840668"/>
    <lineage>
        <taxon>Bacteria</taxon>
        <taxon>Bacillati</taxon>
        <taxon>Bacillota</taxon>
        <taxon>Clostridia</taxon>
        <taxon>Candidatus Alectryocaccomicrobium</taxon>
    </lineage>
</organism>
<evidence type="ECO:0000313" key="5">
    <source>
        <dbReference type="EMBL" id="HIS93113.1"/>
    </source>
</evidence>
<feature type="domain" description="Peptidoglycan binding-like" evidence="4">
    <location>
        <begin position="654"/>
        <end position="716"/>
    </location>
</feature>
<feature type="domain" description="Peptidoglycan binding-like" evidence="4">
    <location>
        <begin position="753"/>
        <end position="792"/>
    </location>
</feature>
<comment type="caution">
    <text evidence="5">The sequence shown here is derived from an EMBL/GenBank/DDBJ whole genome shotgun (WGS) entry which is preliminary data.</text>
</comment>
<dbReference type="Pfam" id="PF01471">
    <property type="entry name" value="PG_binding_1"/>
    <property type="match status" value="4"/>
</dbReference>
<reference evidence="5" key="2">
    <citation type="journal article" date="2021" name="PeerJ">
        <title>Extensive microbial diversity within the chicken gut microbiome revealed by metagenomics and culture.</title>
        <authorList>
            <person name="Gilroy R."/>
            <person name="Ravi A."/>
            <person name="Getino M."/>
            <person name="Pursley I."/>
            <person name="Horton D.L."/>
            <person name="Alikhan N.F."/>
            <person name="Baker D."/>
            <person name="Gharbi K."/>
            <person name="Hall N."/>
            <person name="Watson M."/>
            <person name="Adriaenssens E.M."/>
            <person name="Foster-Nyarko E."/>
            <person name="Jarju S."/>
            <person name="Secka A."/>
            <person name="Antonio M."/>
            <person name="Oren A."/>
            <person name="Chaudhuri R.R."/>
            <person name="La Ragione R."/>
            <person name="Hildebrand F."/>
            <person name="Pallen M.J."/>
        </authorList>
    </citation>
    <scope>NUCLEOTIDE SEQUENCE</scope>
    <source>
        <strain evidence="5">13766</strain>
    </source>
</reference>
<feature type="compositionally biased region" description="Pro residues" evidence="2">
    <location>
        <begin position="521"/>
        <end position="533"/>
    </location>
</feature>
<dbReference type="Gene3D" id="1.10.101.10">
    <property type="entry name" value="PGBD-like superfamily/PGBD"/>
    <property type="match status" value="5"/>
</dbReference>
<feature type="compositionally biased region" description="Polar residues" evidence="2">
    <location>
        <begin position="211"/>
        <end position="220"/>
    </location>
</feature>
<feature type="compositionally biased region" description="Pro residues" evidence="2">
    <location>
        <begin position="823"/>
        <end position="840"/>
    </location>
</feature>
<dbReference type="PANTHER" id="PTHR13037:SF24">
    <property type="entry name" value="POLYCOMB PROTEIN PCL-RELATED"/>
    <property type="match status" value="1"/>
</dbReference>
<feature type="domain" description="Peptidoglycan binding-like" evidence="4">
    <location>
        <begin position="425"/>
        <end position="486"/>
    </location>
</feature>
<reference evidence="5" key="1">
    <citation type="submission" date="2020-10" db="EMBL/GenBank/DDBJ databases">
        <authorList>
            <person name="Gilroy R."/>
        </authorList>
    </citation>
    <scope>NUCLEOTIDE SEQUENCE</scope>
    <source>
        <strain evidence="5">13766</strain>
    </source>
</reference>
<dbReference type="EMBL" id="DVJN01000178">
    <property type="protein sequence ID" value="HIS93113.1"/>
    <property type="molecule type" value="Genomic_DNA"/>
</dbReference>
<feature type="domain" description="Peptidoglycan binding-like" evidence="4">
    <location>
        <begin position="296"/>
        <end position="359"/>
    </location>
</feature>